<dbReference type="RefSeq" id="WP_377335506.1">
    <property type="nucleotide sequence ID" value="NZ_JBHLUE010000002.1"/>
</dbReference>
<dbReference type="InterPro" id="IPR038261">
    <property type="entry name" value="GPP34-like_sf"/>
</dbReference>
<protein>
    <submittedName>
        <fullName evidence="5">GPP34 family phosphoprotein</fullName>
    </submittedName>
</protein>
<comment type="subcellular location">
    <subcellularLocation>
        <location evidence="1">Golgi apparatus membrane</location>
        <topology evidence="1">Peripheral membrane protein</topology>
        <orientation evidence="1">Cytoplasmic side</orientation>
    </subcellularLocation>
</comment>
<gene>
    <name evidence="5" type="ORF">ACFFHU_03340</name>
</gene>
<reference evidence="5 6" key="1">
    <citation type="submission" date="2024-09" db="EMBL/GenBank/DDBJ databases">
        <authorList>
            <person name="Sun Q."/>
            <person name="Mori K."/>
        </authorList>
    </citation>
    <scope>NUCLEOTIDE SEQUENCE [LARGE SCALE GENOMIC DNA]</scope>
    <source>
        <strain evidence="5 6">TBRC 2205</strain>
    </source>
</reference>
<evidence type="ECO:0000256" key="3">
    <source>
        <dbReference type="ARBA" id="ARBA00023121"/>
    </source>
</evidence>
<sequence>MSSLTLADELALLSYDVDGRSQVGRPTLDYALAGAVVLELTLAGRLDLADGRVRVADPAPTGHPVLDAALSRAADERRPQKPKDLVNRLSKGLLDQVLDGLVAAGVLERRQERVLGLIPRTRFPSPHGVEPQAETEARQRLTAAVLADGPVEPRTAALCGLVRAAGMERKVFPDQSRRQVNARLAEISAGDWASDATRRVIQEMQAATIAAITAATVASTTSASS</sequence>
<accession>A0ABV6NR01</accession>
<keyword evidence="4" id="KW-0472">Membrane</keyword>
<dbReference type="EMBL" id="JBHLUE010000002">
    <property type="protein sequence ID" value="MFC0563203.1"/>
    <property type="molecule type" value="Genomic_DNA"/>
</dbReference>
<proteinExistence type="predicted"/>
<dbReference type="Proteomes" id="UP001589894">
    <property type="component" value="Unassembled WGS sequence"/>
</dbReference>
<evidence type="ECO:0000313" key="6">
    <source>
        <dbReference type="Proteomes" id="UP001589894"/>
    </source>
</evidence>
<dbReference type="Pfam" id="PF05719">
    <property type="entry name" value="GPP34"/>
    <property type="match status" value="1"/>
</dbReference>
<comment type="caution">
    <text evidence="5">The sequence shown here is derived from an EMBL/GenBank/DDBJ whole genome shotgun (WGS) entry which is preliminary data.</text>
</comment>
<keyword evidence="2" id="KW-0333">Golgi apparatus</keyword>
<evidence type="ECO:0000256" key="1">
    <source>
        <dbReference type="ARBA" id="ARBA00004255"/>
    </source>
</evidence>
<name>A0ABV6NR01_9ACTN</name>
<keyword evidence="6" id="KW-1185">Reference proteome</keyword>
<keyword evidence="3" id="KW-0446">Lipid-binding</keyword>
<organism evidence="5 6">
    <name type="scientific">Plantactinospora siamensis</name>
    <dbReference type="NCBI Taxonomy" id="555372"/>
    <lineage>
        <taxon>Bacteria</taxon>
        <taxon>Bacillati</taxon>
        <taxon>Actinomycetota</taxon>
        <taxon>Actinomycetes</taxon>
        <taxon>Micromonosporales</taxon>
        <taxon>Micromonosporaceae</taxon>
        <taxon>Plantactinospora</taxon>
    </lineage>
</organism>
<dbReference type="Gene3D" id="1.10.3630.10">
    <property type="entry name" value="yeast vps74-n-term truncation variant domain like"/>
    <property type="match status" value="1"/>
</dbReference>
<evidence type="ECO:0000313" key="5">
    <source>
        <dbReference type="EMBL" id="MFC0563203.1"/>
    </source>
</evidence>
<evidence type="ECO:0000256" key="2">
    <source>
        <dbReference type="ARBA" id="ARBA00023034"/>
    </source>
</evidence>
<evidence type="ECO:0000256" key="4">
    <source>
        <dbReference type="ARBA" id="ARBA00023136"/>
    </source>
</evidence>
<dbReference type="InterPro" id="IPR008628">
    <property type="entry name" value="GPP34-like"/>
</dbReference>